<gene>
    <name evidence="1" type="ORF">EYF80_012459</name>
</gene>
<proteinExistence type="predicted"/>
<keyword evidence="2" id="KW-1185">Reference proteome</keyword>
<comment type="caution">
    <text evidence="1">The sequence shown here is derived from an EMBL/GenBank/DDBJ whole genome shotgun (WGS) entry which is preliminary data.</text>
</comment>
<reference evidence="1 2" key="1">
    <citation type="submission" date="2019-03" db="EMBL/GenBank/DDBJ databases">
        <title>First draft genome of Liparis tanakae, snailfish: a comprehensive survey of snailfish specific genes.</title>
        <authorList>
            <person name="Kim W."/>
            <person name="Song I."/>
            <person name="Jeong J.-H."/>
            <person name="Kim D."/>
            <person name="Kim S."/>
            <person name="Ryu S."/>
            <person name="Song J.Y."/>
            <person name="Lee S.K."/>
        </authorList>
    </citation>
    <scope>NUCLEOTIDE SEQUENCE [LARGE SCALE GENOMIC DNA]</scope>
    <source>
        <tissue evidence="1">Muscle</tissue>
    </source>
</reference>
<evidence type="ECO:0000313" key="1">
    <source>
        <dbReference type="EMBL" id="TNN77345.1"/>
    </source>
</evidence>
<organism evidence="1 2">
    <name type="scientific">Liparis tanakae</name>
    <name type="common">Tanaka's snailfish</name>
    <dbReference type="NCBI Taxonomy" id="230148"/>
    <lineage>
        <taxon>Eukaryota</taxon>
        <taxon>Metazoa</taxon>
        <taxon>Chordata</taxon>
        <taxon>Craniata</taxon>
        <taxon>Vertebrata</taxon>
        <taxon>Euteleostomi</taxon>
        <taxon>Actinopterygii</taxon>
        <taxon>Neopterygii</taxon>
        <taxon>Teleostei</taxon>
        <taxon>Neoteleostei</taxon>
        <taxon>Acanthomorphata</taxon>
        <taxon>Eupercaria</taxon>
        <taxon>Perciformes</taxon>
        <taxon>Cottioidei</taxon>
        <taxon>Cottales</taxon>
        <taxon>Liparidae</taxon>
        <taxon>Liparis</taxon>
    </lineage>
</organism>
<dbReference type="EMBL" id="SRLO01000084">
    <property type="protein sequence ID" value="TNN77345.1"/>
    <property type="molecule type" value="Genomic_DNA"/>
</dbReference>
<dbReference type="AlphaFoldDB" id="A0A4Z2II30"/>
<sequence>MAHLGDATATSKPLPLDAAGQFQIKTGRESSWVALRSLLLLVGRNELGRLVSESSEPERCDEGISL</sequence>
<dbReference type="Proteomes" id="UP000314294">
    <property type="component" value="Unassembled WGS sequence"/>
</dbReference>
<protein>
    <submittedName>
        <fullName evidence="1">Uncharacterized protein</fullName>
    </submittedName>
</protein>
<accession>A0A4Z2II30</accession>
<name>A0A4Z2II30_9TELE</name>
<evidence type="ECO:0000313" key="2">
    <source>
        <dbReference type="Proteomes" id="UP000314294"/>
    </source>
</evidence>